<sequence length="753" mass="82343">MGRSTSCFKIMACGGGDPSEDNNDQLDVPEVKSDRRRWSFHKRSARHRVLSNSVLSESPVENKEIPECVNVDTKATTDFDDVEKVSTIPCAVEKPQLSAPPEVKTPETVVETKLDIIEDEASIVIIQAGIRAYMAQKELLKLRKVIKVQALVRGHLVRRHAVGTLRCVQAIVKMQALVRTRYASRLVEGSSTEKNPEPREMEKETHIAMERLLNNRFAQQILESKPRKKPIHIKCDASKTDSAWQWLERWMSVTSSKQSSSMEASNEERVSEIKEEIALDEGMALTSEVVRTQPMSSHGDTDSVIADGGADMSASAVKDPEVIPLQPMSSHGDTTDSVTADGGGDTASAMKEPKIDETPDVDGSIVLQETENPITSSEITTAEPDDAIVVGVESEGDIEQPRHSEKSVAHDQLVTDLREPSIESGIVNDPEFTVALSKFEEMTPDTTSSDPVISSYEDVVPVAEEVDRTTDVLAEIQFKDNSVSDKLLAHTGGSECGTELSISSTLDSPDRDEHAEKGNQSQFPYDEASKTDGVEHLEDEVNTDHPKEGVDPVSKVDNAVVAEETVEAGEHEIGKPTPDLDTEVTAEATPRHNLPSPGTSPRSLMTVPESQGTPASQASVNTKGSVAIKSILSHKRKSFSAGKRSPSSPKQESASSNSKESPRERKLTRRRALKPEDAEQEPRVSNSNSTGSIPHFMQATESARAKLNANNSPRSSPDVHDRDLTTKKKHSPHARQHSGKANGTQPQERKWIR</sequence>
<name>A0ACB9SAQ2_9MYRT</name>
<comment type="caution">
    <text evidence="1">The sequence shown here is derived from an EMBL/GenBank/DDBJ whole genome shotgun (WGS) entry which is preliminary data.</text>
</comment>
<dbReference type="EMBL" id="CM042880">
    <property type="protein sequence ID" value="KAI4388470.1"/>
    <property type="molecule type" value="Genomic_DNA"/>
</dbReference>
<accession>A0ACB9SAQ2</accession>
<dbReference type="Proteomes" id="UP001057402">
    <property type="component" value="Chromosome 1"/>
</dbReference>
<protein>
    <submittedName>
        <fullName evidence="1">Uncharacterized protein</fullName>
    </submittedName>
</protein>
<organism evidence="1 2">
    <name type="scientific">Melastoma candidum</name>
    <dbReference type="NCBI Taxonomy" id="119954"/>
    <lineage>
        <taxon>Eukaryota</taxon>
        <taxon>Viridiplantae</taxon>
        <taxon>Streptophyta</taxon>
        <taxon>Embryophyta</taxon>
        <taxon>Tracheophyta</taxon>
        <taxon>Spermatophyta</taxon>
        <taxon>Magnoliopsida</taxon>
        <taxon>eudicotyledons</taxon>
        <taxon>Gunneridae</taxon>
        <taxon>Pentapetalae</taxon>
        <taxon>rosids</taxon>
        <taxon>malvids</taxon>
        <taxon>Myrtales</taxon>
        <taxon>Melastomataceae</taxon>
        <taxon>Melastomatoideae</taxon>
        <taxon>Melastomateae</taxon>
        <taxon>Melastoma</taxon>
    </lineage>
</organism>
<proteinExistence type="predicted"/>
<evidence type="ECO:0000313" key="2">
    <source>
        <dbReference type="Proteomes" id="UP001057402"/>
    </source>
</evidence>
<keyword evidence="2" id="KW-1185">Reference proteome</keyword>
<reference evidence="2" key="1">
    <citation type="journal article" date="2023" name="Front. Plant Sci.">
        <title>Chromosomal-level genome assembly of Melastoma candidum provides insights into trichome evolution.</title>
        <authorList>
            <person name="Zhong Y."/>
            <person name="Wu W."/>
            <person name="Sun C."/>
            <person name="Zou P."/>
            <person name="Liu Y."/>
            <person name="Dai S."/>
            <person name="Zhou R."/>
        </authorList>
    </citation>
    <scope>NUCLEOTIDE SEQUENCE [LARGE SCALE GENOMIC DNA]</scope>
</reference>
<evidence type="ECO:0000313" key="1">
    <source>
        <dbReference type="EMBL" id="KAI4388470.1"/>
    </source>
</evidence>
<gene>
    <name evidence="1" type="ORF">MLD38_000792</name>
</gene>